<keyword evidence="13" id="KW-1185">Reference proteome</keyword>
<reference evidence="12 13" key="1">
    <citation type="journal article" date="2019" name="Nat. Plants">
        <title>Genome sequencing of Musa balbisiana reveals subgenome evolution and function divergence in polyploid bananas.</title>
        <authorList>
            <person name="Yao X."/>
        </authorList>
    </citation>
    <scope>NUCLEOTIDE SEQUENCE [LARGE SCALE GENOMIC DNA]</scope>
    <source>
        <strain evidence="13">cv. DH-PKW</strain>
        <tissue evidence="12">Leaves</tissue>
    </source>
</reference>
<comment type="similarity">
    <text evidence="2">Belongs to the sterol desaturase family.</text>
</comment>
<accession>A0A4S8J5I7</accession>
<evidence type="ECO:0000256" key="6">
    <source>
        <dbReference type="ARBA" id="ARBA00022989"/>
    </source>
</evidence>
<evidence type="ECO:0000256" key="8">
    <source>
        <dbReference type="ARBA" id="ARBA00023239"/>
    </source>
</evidence>
<dbReference type="EMBL" id="PYDT01000007">
    <property type="protein sequence ID" value="THU56721.1"/>
    <property type="molecule type" value="Genomic_DNA"/>
</dbReference>
<feature type="transmembrane region" description="Helical" evidence="10">
    <location>
        <begin position="223"/>
        <end position="248"/>
    </location>
</feature>
<keyword evidence="8" id="KW-0456">Lyase</keyword>
<keyword evidence="7 10" id="KW-0472">Membrane</keyword>
<evidence type="ECO:0000256" key="10">
    <source>
        <dbReference type="SAM" id="Phobius"/>
    </source>
</evidence>
<evidence type="ECO:0000256" key="2">
    <source>
        <dbReference type="ARBA" id="ARBA00009324"/>
    </source>
</evidence>
<dbReference type="GO" id="GO:0071771">
    <property type="term" value="F:aldehyde oxygenase (deformylating) activity"/>
    <property type="evidence" value="ECO:0007669"/>
    <property type="project" value="UniProtKB-EC"/>
</dbReference>
<dbReference type="STRING" id="52838.A0A4S8J5I7"/>
<dbReference type="AlphaFoldDB" id="A0A4S8J5I7"/>
<evidence type="ECO:0000313" key="13">
    <source>
        <dbReference type="Proteomes" id="UP000317650"/>
    </source>
</evidence>
<dbReference type="GO" id="GO:0005506">
    <property type="term" value="F:iron ion binding"/>
    <property type="evidence" value="ECO:0007669"/>
    <property type="project" value="InterPro"/>
</dbReference>
<feature type="transmembrane region" description="Helical" evidence="10">
    <location>
        <begin position="30"/>
        <end position="50"/>
    </location>
</feature>
<name>A0A4S8J5I7_MUSBA</name>
<dbReference type="GO" id="GO:0005789">
    <property type="term" value="C:endoplasmic reticulum membrane"/>
    <property type="evidence" value="ECO:0007669"/>
    <property type="project" value="UniProtKB-SubCell"/>
</dbReference>
<dbReference type="GO" id="GO:0008610">
    <property type="term" value="P:lipid biosynthetic process"/>
    <property type="evidence" value="ECO:0007669"/>
    <property type="project" value="InterPro"/>
</dbReference>
<keyword evidence="6 10" id="KW-1133">Transmembrane helix</keyword>
<proteinExistence type="inferred from homology"/>
<keyword evidence="5" id="KW-0256">Endoplasmic reticulum</keyword>
<dbReference type="InterPro" id="IPR050307">
    <property type="entry name" value="Sterol_Desaturase_Related"/>
</dbReference>
<feature type="domain" description="Fatty acid hydroxylase" evidence="11">
    <location>
        <begin position="174"/>
        <end position="328"/>
    </location>
</feature>
<evidence type="ECO:0000259" key="11">
    <source>
        <dbReference type="Pfam" id="PF04116"/>
    </source>
</evidence>
<evidence type="ECO:0000256" key="7">
    <source>
        <dbReference type="ARBA" id="ARBA00023136"/>
    </source>
</evidence>
<evidence type="ECO:0000256" key="9">
    <source>
        <dbReference type="ARBA" id="ARBA00047909"/>
    </source>
</evidence>
<feature type="transmembrane region" description="Helical" evidence="10">
    <location>
        <begin position="78"/>
        <end position="102"/>
    </location>
</feature>
<evidence type="ECO:0000256" key="1">
    <source>
        <dbReference type="ARBA" id="ARBA00004477"/>
    </source>
</evidence>
<comment type="caution">
    <text evidence="12">The sequence shown here is derived from an EMBL/GenBank/DDBJ whole genome shotgun (WGS) entry which is preliminary data.</text>
</comment>
<organism evidence="12 13">
    <name type="scientific">Musa balbisiana</name>
    <name type="common">Banana</name>
    <dbReference type="NCBI Taxonomy" id="52838"/>
    <lineage>
        <taxon>Eukaryota</taxon>
        <taxon>Viridiplantae</taxon>
        <taxon>Streptophyta</taxon>
        <taxon>Embryophyta</taxon>
        <taxon>Tracheophyta</taxon>
        <taxon>Spermatophyta</taxon>
        <taxon>Magnoliopsida</taxon>
        <taxon>Liliopsida</taxon>
        <taxon>Zingiberales</taxon>
        <taxon>Musaceae</taxon>
        <taxon>Musa</taxon>
    </lineage>
</organism>
<gene>
    <name evidence="12" type="ORF">C4D60_Mb11t20190</name>
</gene>
<dbReference type="Pfam" id="PF04116">
    <property type="entry name" value="FA_hydroxylase"/>
    <property type="match status" value="1"/>
</dbReference>
<evidence type="ECO:0000256" key="5">
    <source>
        <dbReference type="ARBA" id="ARBA00022824"/>
    </source>
</evidence>
<comment type="catalytic activity">
    <reaction evidence="9">
        <text>a long-chain fatty aldehyde + 2 NADPH + O2 + H(+) = a long-chain alkane + formate + 2 NADP(+) + H2O</text>
        <dbReference type="Rhea" id="RHEA:21440"/>
        <dbReference type="ChEBI" id="CHEBI:15377"/>
        <dbReference type="ChEBI" id="CHEBI:15378"/>
        <dbReference type="ChEBI" id="CHEBI:15379"/>
        <dbReference type="ChEBI" id="CHEBI:15740"/>
        <dbReference type="ChEBI" id="CHEBI:17176"/>
        <dbReference type="ChEBI" id="CHEBI:57783"/>
        <dbReference type="ChEBI" id="CHEBI:58349"/>
        <dbReference type="ChEBI" id="CHEBI:83563"/>
        <dbReference type="EC" id="4.1.99.5"/>
    </reaction>
</comment>
<keyword evidence="4 10" id="KW-0812">Transmembrane</keyword>
<evidence type="ECO:0000256" key="4">
    <source>
        <dbReference type="ARBA" id="ARBA00022692"/>
    </source>
</evidence>
<comment type="subcellular location">
    <subcellularLocation>
        <location evidence="1">Endoplasmic reticulum membrane</location>
        <topology evidence="1">Multi-pass membrane protein</topology>
    </subcellularLocation>
</comment>
<dbReference type="InterPro" id="IPR006694">
    <property type="entry name" value="Fatty_acid_hydroxylase"/>
</dbReference>
<dbReference type="EC" id="4.1.99.5" evidence="3"/>
<evidence type="ECO:0000256" key="3">
    <source>
        <dbReference type="ARBA" id="ARBA00013146"/>
    </source>
</evidence>
<dbReference type="PANTHER" id="PTHR11863">
    <property type="entry name" value="STEROL DESATURASE"/>
    <property type="match status" value="1"/>
</dbReference>
<dbReference type="GO" id="GO:0016491">
    <property type="term" value="F:oxidoreductase activity"/>
    <property type="evidence" value="ECO:0007669"/>
    <property type="project" value="InterPro"/>
</dbReference>
<sequence length="363" mass="41791">MLVPIYCPGFAHHPHHACTLFSTRLHQFHLPLALFLLSLVAATMLPFASIGEAEVAMGRDLTAVETAWFRYSAGMSDFWLYAHNVVFLLLVYTLAPLPFVMAELKRPKAIQKYKLQPSVHFPVATFVRCYKNVVKTFIVAVGPLQLLSYPTIKWVGIRTGLPLPSVWEVVAQLAVYFLVEDYFSYWLHRALHCRWGYQHIHRIHHEFSAPMAFAAPYAHWAEVLILGFPAFLGPALVPCHILTLWLWFVLRHVEAIETHCGYAVFFFHALSFPSCAHPPDNYDFPQTPTKYIPFYVGAEYHDYHHYVGEKSHSNFASVFTYCDYVYGTDKGYKYQKTQLAKLKAQGEANMQNEEMNGIWDKYD</sequence>
<dbReference type="Proteomes" id="UP000317650">
    <property type="component" value="Chromosome 11"/>
</dbReference>
<evidence type="ECO:0000313" key="12">
    <source>
        <dbReference type="EMBL" id="THU56721.1"/>
    </source>
</evidence>
<protein>
    <recommendedName>
        <fullName evidence="3">aldehyde oxygenase (deformylating)</fullName>
        <ecNumber evidence="3">4.1.99.5</ecNumber>
    </recommendedName>
</protein>